<dbReference type="AlphaFoldDB" id="W2PB81"/>
<reference evidence="1 2" key="2">
    <citation type="submission" date="2013-11" db="EMBL/GenBank/DDBJ databases">
        <title>The Genome Sequence of Phytophthora parasitica INRA-310.</title>
        <authorList>
            <consortium name="The Broad Institute Genomics Platform"/>
            <person name="Russ C."/>
            <person name="Tyler B."/>
            <person name="Panabieres F."/>
            <person name="Shan W."/>
            <person name="Tripathy S."/>
            <person name="Grunwald N."/>
            <person name="Machado M."/>
            <person name="Johnson C.S."/>
            <person name="Arredondo F."/>
            <person name="Hong C."/>
            <person name="Coffey M."/>
            <person name="Young S.K."/>
            <person name="Zeng Q."/>
            <person name="Gargeya S."/>
            <person name="Fitzgerald M."/>
            <person name="Abouelleil A."/>
            <person name="Alvarado L."/>
            <person name="Chapman S.B."/>
            <person name="Gainer-Dewar J."/>
            <person name="Goldberg J."/>
            <person name="Griggs A."/>
            <person name="Gujja S."/>
            <person name="Hansen M."/>
            <person name="Howarth C."/>
            <person name="Imamovic A."/>
            <person name="Ireland A."/>
            <person name="Larimer J."/>
            <person name="McCowan C."/>
            <person name="Murphy C."/>
            <person name="Pearson M."/>
            <person name="Poon T.W."/>
            <person name="Priest M."/>
            <person name="Roberts A."/>
            <person name="Saif S."/>
            <person name="Shea T."/>
            <person name="Sykes S."/>
            <person name="Wortman J."/>
            <person name="Nusbaum C."/>
            <person name="Birren B."/>
        </authorList>
    </citation>
    <scope>NUCLEOTIDE SEQUENCE [LARGE SCALE GENOMIC DNA]</scope>
    <source>
        <strain evidence="1 2">INRA-310</strain>
    </source>
</reference>
<dbReference type="VEuPathDB" id="FungiDB:PPTG_20237"/>
<organism evidence="1 2">
    <name type="scientific">Phytophthora nicotianae (strain INRA-310)</name>
    <name type="common">Phytophthora parasitica</name>
    <dbReference type="NCBI Taxonomy" id="761204"/>
    <lineage>
        <taxon>Eukaryota</taxon>
        <taxon>Sar</taxon>
        <taxon>Stramenopiles</taxon>
        <taxon>Oomycota</taxon>
        <taxon>Peronosporomycetes</taxon>
        <taxon>Peronosporales</taxon>
        <taxon>Peronosporaceae</taxon>
        <taxon>Phytophthora</taxon>
    </lineage>
</organism>
<dbReference type="Proteomes" id="UP000018817">
    <property type="component" value="Unassembled WGS sequence"/>
</dbReference>
<proteinExistence type="predicted"/>
<accession>W2PB81</accession>
<evidence type="ECO:0000313" key="2">
    <source>
        <dbReference type="Proteomes" id="UP000018817"/>
    </source>
</evidence>
<dbReference type="GeneID" id="20188861"/>
<protein>
    <submittedName>
        <fullName evidence="1">Uncharacterized protein</fullName>
    </submittedName>
</protein>
<gene>
    <name evidence="1" type="ORF">PPTG_20237</name>
</gene>
<reference evidence="2" key="1">
    <citation type="submission" date="2011-12" db="EMBL/GenBank/DDBJ databases">
        <authorList>
            <consortium name="The Broad Institute Genome Sequencing Platform"/>
            <person name="Russ C."/>
            <person name="Tyler B."/>
            <person name="Panabieres F."/>
            <person name="Shan W."/>
            <person name="Tripathy S."/>
            <person name="Grunwald N."/>
            <person name="Machado M."/>
            <person name="Young S.K."/>
            <person name="Zeng Q."/>
            <person name="Gargeya S."/>
            <person name="Fitzgerald M."/>
            <person name="Haas B."/>
            <person name="Abouelleil A."/>
            <person name="Alvarado L."/>
            <person name="Arachchi H.M."/>
            <person name="Berlin A."/>
            <person name="Chapman S.B."/>
            <person name="Gearin G."/>
            <person name="Goldberg J."/>
            <person name="Griggs A."/>
            <person name="Gujja S."/>
            <person name="Hansen M."/>
            <person name="Heiman D."/>
            <person name="Howarth C."/>
            <person name="Larimer J."/>
            <person name="Lui A."/>
            <person name="MacDonald P.J.P."/>
            <person name="McCowen C."/>
            <person name="Montmayeur A."/>
            <person name="Murphy C."/>
            <person name="Neiman D."/>
            <person name="Pearson M."/>
            <person name="Priest M."/>
            <person name="Roberts A."/>
            <person name="Saif S."/>
            <person name="Shea T."/>
            <person name="Sisk P."/>
            <person name="Stolte C."/>
            <person name="Sykes S."/>
            <person name="Wortman J."/>
            <person name="Nusbaum C."/>
            <person name="Birren B."/>
        </authorList>
    </citation>
    <scope>NUCLEOTIDE SEQUENCE [LARGE SCALE GENOMIC DNA]</scope>
    <source>
        <strain evidence="2">INRA-310</strain>
    </source>
</reference>
<dbReference type="RefSeq" id="XP_008917208.1">
    <property type="nucleotide sequence ID" value="XM_008918960.1"/>
</dbReference>
<sequence length="46" mass="5614">MCFRERPSVEEACSLIRRLRRSHRSERLYCRSRKHKSVRPVLPMCP</sequence>
<evidence type="ECO:0000313" key="1">
    <source>
        <dbReference type="EMBL" id="ETM97493.1"/>
    </source>
</evidence>
<name>W2PB81_PHYN3</name>
<dbReference type="EMBL" id="KI669958">
    <property type="protein sequence ID" value="ETM97493.1"/>
    <property type="molecule type" value="Genomic_DNA"/>
</dbReference>